<proteinExistence type="predicted"/>
<feature type="domain" description="Tf2-1-like SH3-like" evidence="1">
    <location>
        <begin position="18"/>
        <end position="82"/>
    </location>
</feature>
<dbReference type="EMBL" id="JACGWJ010000012">
    <property type="protein sequence ID" value="KAL0386179.1"/>
    <property type="molecule type" value="Genomic_DNA"/>
</dbReference>
<accession>A0AAW2S266</accession>
<gene>
    <name evidence="2" type="ORF">Sradi_3012200</name>
</gene>
<comment type="caution">
    <text evidence="2">The sequence shown here is derived from an EMBL/GenBank/DDBJ whole genome shotgun (WGS) entry which is preliminary data.</text>
</comment>
<dbReference type="InterPro" id="IPR056924">
    <property type="entry name" value="SH3_Tf2-1"/>
</dbReference>
<organism evidence="2">
    <name type="scientific">Sesamum radiatum</name>
    <name type="common">Black benniseed</name>
    <dbReference type="NCBI Taxonomy" id="300843"/>
    <lineage>
        <taxon>Eukaryota</taxon>
        <taxon>Viridiplantae</taxon>
        <taxon>Streptophyta</taxon>
        <taxon>Embryophyta</taxon>
        <taxon>Tracheophyta</taxon>
        <taxon>Spermatophyta</taxon>
        <taxon>Magnoliopsida</taxon>
        <taxon>eudicotyledons</taxon>
        <taxon>Gunneridae</taxon>
        <taxon>Pentapetalae</taxon>
        <taxon>asterids</taxon>
        <taxon>lamiids</taxon>
        <taxon>Lamiales</taxon>
        <taxon>Pedaliaceae</taxon>
        <taxon>Sesamum</taxon>
    </lineage>
</organism>
<protein>
    <recommendedName>
        <fullName evidence="1">Tf2-1-like SH3-like domain-containing protein</fullName>
    </recommendedName>
</protein>
<evidence type="ECO:0000313" key="2">
    <source>
        <dbReference type="EMBL" id="KAL0386179.1"/>
    </source>
</evidence>
<name>A0AAW2S266_SESRA</name>
<reference evidence="2" key="1">
    <citation type="submission" date="2020-06" db="EMBL/GenBank/DDBJ databases">
        <authorList>
            <person name="Li T."/>
            <person name="Hu X."/>
            <person name="Zhang T."/>
            <person name="Song X."/>
            <person name="Zhang H."/>
            <person name="Dai N."/>
            <person name="Sheng W."/>
            <person name="Hou X."/>
            <person name="Wei L."/>
        </authorList>
    </citation>
    <scope>NUCLEOTIDE SEQUENCE</scope>
    <source>
        <strain evidence="2">G02</strain>
        <tissue evidence="2">Leaf</tissue>
    </source>
</reference>
<evidence type="ECO:0000259" key="1">
    <source>
        <dbReference type="Pfam" id="PF24626"/>
    </source>
</evidence>
<sequence length="118" mass="14013">MKKYADMGRQHVEFSVVDQVLLKLTPQIWKKISSKSVHRGLIPKYDGPFEVMSKMHSLAYRLKFPIRFKIHPDFYVSFLKIFHKDLLDTARQQAQRTSSVIWKEFEKTMLKILLMGKI</sequence>
<reference evidence="2" key="2">
    <citation type="journal article" date="2024" name="Plant">
        <title>Genomic evolution and insights into agronomic trait innovations of Sesamum species.</title>
        <authorList>
            <person name="Miao H."/>
            <person name="Wang L."/>
            <person name="Qu L."/>
            <person name="Liu H."/>
            <person name="Sun Y."/>
            <person name="Le M."/>
            <person name="Wang Q."/>
            <person name="Wei S."/>
            <person name="Zheng Y."/>
            <person name="Lin W."/>
            <person name="Duan Y."/>
            <person name="Cao H."/>
            <person name="Xiong S."/>
            <person name="Wang X."/>
            <person name="Wei L."/>
            <person name="Li C."/>
            <person name="Ma Q."/>
            <person name="Ju M."/>
            <person name="Zhao R."/>
            <person name="Li G."/>
            <person name="Mu C."/>
            <person name="Tian Q."/>
            <person name="Mei H."/>
            <person name="Zhang T."/>
            <person name="Gao T."/>
            <person name="Zhang H."/>
        </authorList>
    </citation>
    <scope>NUCLEOTIDE SEQUENCE</scope>
    <source>
        <strain evidence="2">G02</strain>
    </source>
</reference>
<dbReference type="Pfam" id="PF24626">
    <property type="entry name" value="SH3_Tf2-1"/>
    <property type="match status" value="1"/>
</dbReference>
<dbReference type="AlphaFoldDB" id="A0AAW2S266"/>